<evidence type="ECO:0000313" key="2">
    <source>
        <dbReference type="EMBL" id="TVU06125.1"/>
    </source>
</evidence>
<feature type="region of interest" description="Disordered" evidence="1">
    <location>
        <begin position="33"/>
        <end position="82"/>
    </location>
</feature>
<protein>
    <submittedName>
        <fullName evidence="2">Uncharacterized protein</fullName>
    </submittedName>
</protein>
<dbReference type="EMBL" id="RWGY01000051">
    <property type="protein sequence ID" value="TVU06125.1"/>
    <property type="molecule type" value="Genomic_DNA"/>
</dbReference>
<sequence length="150" mass="15265">MQDHSSGNYLSFQQSPIGAHAQLNRSASRYTAHPMFDAAGPPPDQTLPDTAGFLGHAHGVTMSSEGSRLQPRNRGHGHGGDELSGLVGAATVASADGCKAAYSSAAGSASRVAPLLDRNAQTNAGGATTTTTPVAAMSTQGMEPWICTSE</sequence>
<proteinExistence type="predicted"/>
<dbReference type="AlphaFoldDB" id="A0A5J9T431"/>
<evidence type="ECO:0000313" key="3">
    <source>
        <dbReference type="Proteomes" id="UP000324897"/>
    </source>
</evidence>
<gene>
    <name evidence="2" type="ORF">EJB05_49318</name>
</gene>
<dbReference type="Proteomes" id="UP000324897">
    <property type="component" value="Unassembled WGS sequence"/>
</dbReference>
<name>A0A5J9T431_9POAL</name>
<comment type="caution">
    <text evidence="2">The sequence shown here is derived from an EMBL/GenBank/DDBJ whole genome shotgun (WGS) entry which is preliminary data.</text>
</comment>
<feature type="non-terminal residue" evidence="2">
    <location>
        <position position="1"/>
    </location>
</feature>
<organism evidence="2 3">
    <name type="scientific">Eragrostis curvula</name>
    <name type="common">weeping love grass</name>
    <dbReference type="NCBI Taxonomy" id="38414"/>
    <lineage>
        <taxon>Eukaryota</taxon>
        <taxon>Viridiplantae</taxon>
        <taxon>Streptophyta</taxon>
        <taxon>Embryophyta</taxon>
        <taxon>Tracheophyta</taxon>
        <taxon>Spermatophyta</taxon>
        <taxon>Magnoliopsida</taxon>
        <taxon>Liliopsida</taxon>
        <taxon>Poales</taxon>
        <taxon>Poaceae</taxon>
        <taxon>PACMAD clade</taxon>
        <taxon>Chloridoideae</taxon>
        <taxon>Eragrostideae</taxon>
        <taxon>Eragrostidinae</taxon>
        <taxon>Eragrostis</taxon>
    </lineage>
</organism>
<dbReference type="Gramene" id="TVU06125">
    <property type="protein sequence ID" value="TVU06125"/>
    <property type="gene ID" value="EJB05_49318"/>
</dbReference>
<evidence type="ECO:0000256" key="1">
    <source>
        <dbReference type="SAM" id="MobiDB-lite"/>
    </source>
</evidence>
<keyword evidence="3" id="KW-1185">Reference proteome</keyword>
<dbReference type="OrthoDB" id="780193at2759"/>
<reference evidence="2 3" key="1">
    <citation type="journal article" date="2019" name="Sci. Rep.">
        <title>A high-quality genome of Eragrostis curvula grass provides insights into Poaceae evolution and supports new strategies to enhance forage quality.</title>
        <authorList>
            <person name="Carballo J."/>
            <person name="Santos B.A.C.M."/>
            <person name="Zappacosta D."/>
            <person name="Garbus I."/>
            <person name="Selva J.P."/>
            <person name="Gallo C.A."/>
            <person name="Diaz A."/>
            <person name="Albertini E."/>
            <person name="Caccamo M."/>
            <person name="Echenique V."/>
        </authorList>
    </citation>
    <scope>NUCLEOTIDE SEQUENCE [LARGE SCALE GENOMIC DNA]</scope>
    <source>
        <strain evidence="3">cv. Victoria</strain>
        <tissue evidence="2">Leaf</tissue>
    </source>
</reference>
<accession>A0A5J9T431</accession>